<accession>A0ABV0EZN5</accession>
<organism evidence="1 2">
    <name type="scientific">Enterococcus diestrammenae</name>
    <dbReference type="NCBI Taxonomy" id="1155073"/>
    <lineage>
        <taxon>Bacteria</taxon>
        <taxon>Bacillati</taxon>
        <taxon>Bacillota</taxon>
        <taxon>Bacilli</taxon>
        <taxon>Lactobacillales</taxon>
        <taxon>Enterococcaceae</taxon>
        <taxon>Enterococcus</taxon>
    </lineage>
</organism>
<sequence>MTDCLNTQKRHQFHTAKAHYGIGVSLISSPRDSPK</sequence>
<reference evidence="1 2" key="2">
    <citation type="submission" date="2024-02" db="EMBL/GenBank/DDBJ databases">
        <title>The Genome Sequence of Enterococcus diestrammenae JM9A.</title>
        <authorList>
            <person name="Earl A."/>
            <person name="Manson A."/>
            <person name="Gilmore M."/>
            <person name="Sanders J."/>
            <person name="Shea T."/>
            <person name="Howe W."/>
            <person name="Livny J."/>
            <person name="Cuomo C."/>
            <person name="Neafsey D."/>
            <person name="Birren B."/>
        </authorList>
    </citation>
    <scope>NUCLEOTIDE SEQUENCE [LARGE SCALE GENOMIC DNA]</scope>
    <source>
        <strain evidence="1 2">JM9A</strain>
    </source>
</reference>
<dbReference type="EMBL" id="MAEI02000001">
    <property type="protein sequence ID" value="MEO1781280.1"/>
    <property type="molecule type" value="Genomic_DNA"/>
</dbReference>
<gene>
    <name evidence="1" type="ORF">BAU18_000859</name>
</gene>
<protein>
    <submittedName>
        <fullName evidence="1">Uncharacterized protein</fullName>
    </submittedName>
</protein>
<evidence type="ECO:0000313" key="1">
    <source>
        <dbReference type="EMBL" id="MEO1781280.1"/>
    </source>
</evidence>
<dbReference type="Proteomes" id="UP001429357">
    <property type="component" value="Unassembled WGS sequence"/>
</dbReference>
<comment type="caution">
    <text evidence="1">The sequence shown here is derived from an EMBL/GenBank/DDBJ whole genome shotgun (WGS) entry which is preliminary data.</text>
</comment>
<name>A0ABV0EZN5_9ENTE</name>
<keyword evidence="2" id="KW-1185">Reference proteome</keyword>
<proteinExistence type="predicted"/>
<evidence type="ECO:0000313" key="2">
    <source>
        <dbReference type="Proteomes" id="UP001429357"/>
    </source>
</evidence>
<reference evidence="2" key="1">
    <citation type="submission" date="2016-06" db="EMBL/GenBank/DDBJ databases">
        <title>Four novel species of enterococci isolated from chicken manure.</title>
        <authorList>
            <person name="Van Tyne D."/>
        </authorList>
    </citation>
    <scope>NUCLEOTIDE SEQUENCE [LARGE SCALE GENOMIC DNA]</scope>
    <source>
        <strain evidence="2">JM9A</strain>
    </source>
</reference>